<comment type="caution">
    <text evidence="1">The sequence shown here is derived from an EMBL/GenBank/DDBJ whole genome shotgun (WGS) entry which is preliminary data.</text>
</comment>
<dbReference type="Proteomes" id="UP000186136">
    <property type="component" value="Unassembled WGS sequence"/>
</dbReference>
<evidence type="ECO:0000313" key="1">
    <source>
        <dbReference type="EMBL" id="GAV29013.1"/>
    </source>
</evidence>
<keyword evidence="2" id="KW-1185">Reference proteome</keyword>
<accession>A0A1Q2YI03</accession>
<protein>
    <submittedName>
        <fullName evidence="1">Uncharacterized protein</fullName>
    </submittedName>
</protein>
<name>A0A1Q2YI03_9ASCO</name>
<gene>
    <name evidence="1" type="ORF">PMKS-002492</name>
</gene>
<reference evidence="1 2" key="1">
    <citation type="submission" date="2016-08" db="EMBL/GenBank/DDBJ databases">
        <title>Whole genome shotgun sequence of Pichia membranifaciens KS47-1.</title>
        <authorList>
            <person name="Konishi M."/>
            <person name="Ishida M."/>
            <person name="Arakawa T."/>
            <person name="Kato Y."/>
            <person name="Horiuchi J."/>
        </authorList>
    </citation>
    <scope>NUCLEOTIDE SEQUENCE [LARGE SCALE GENOMIC DNA]</scope>
    <source>
        <strain evidence="1 2">KS47-1</strain>
    </source>
</reference>
<dbReference type="AlphaFoldDB" id="A0A1Q2YI03"/>
<organism evidence="1 2">
    <name type="scientific">Pichia membranifaciens</name>
    <dbReference type="NCBI Taxonomy" id="4926"/>
    <lineage>
        <taxon>Eukaryota</taxon>
        <taxon>Fungi</taxon>
        <taxon>Dikarya</taxon>
        <taxon>Ascomycota</taxon>
        <taxon>Saccharomycotina</taxon>
        <taxon>Pichiomycetes</taxon>
        <taxon>Pichiales</taxon>
        <taxon>Pichiaceae</taxon>
        <taxon>Pichia</taxon>
    </lineage>
</organism>
<dbReference type="EMBL" id="BDGI01000093">
    <property type="protein sequence ID" value="GAV29013.1"/>
    <property type="molecule type" value="Genomic_DNA"/>
</dbReference>
<sequence>MHIQLKTGLFRDQPSDPVTPFVEAVEIPRTAEPLVGDVQLGVARTPIGGSDGKILRTLEFSSTRALKW</sequence>
<evidence type="ECO:0000313" key="2">
    <source>
        <dbReference type="Proteomes" id="UP000186136"/>
    </source>
</evidence>
<proteinExistence type="predicted"/>